<feature type="active site" evidence="2">
    <location>
        <position position="131"/>
    </location>
</feature>
<accession>A0A7I8DE75</accession>
<comment type="catalytic activity">
    <reaction evidence="2">
        <text>N-terminal N-formyl-L-methionyl-[peptide] + H2O = N-terminal L-methionyl-[peptide] + formate</text>
        <dbReference type="Rhea" id="RHEA:24420"/>
        <dbReference type="Rhea" id="RHEA-COMP:10639"/>
        <dbReference type="Rhea" id="RHEA-COMP:10640"/>
        <dbReference type="ChEBI" id="CHEBI:15377"/>
        <dbReference type="ChEBI" id="CHEBI:15740"/>
        <dbReference type="ChEBI" id="CHEBI:49298"/>
        <dbReference type="ChEBI" id="CHEBI:64731"/>
        <dbReference type="EC" id="3.5.1.88"/>
    </reaction>
</comment>
<dbReference type="Gene3D" id="3.90.45.10">
    <property type="entry name" value="Peptide deformylase"/>
    <property type="match status" value="1"/>
</dbReference>
<dbReference type="PANTHER" id="PTHR10458:SF22">
    <property type="entry name" value="PEPTIDE DEFORMYLASE"/>
    <property type="match status" value="1"/>
</dbReference>
<name>A0A7I8DE75_9BACL</name>
<keyword evidence="2" id="KW-0648">Protein biosynthesis</keyword>
<dbReference type="InterPro" id="IPR036821">
    <property type="entry name" value="Peptide_deformylase_sf"/>
</dbReference>
<dbReference type="SUPFAM" id="SSF56420">
    <property type="entry name" value="Peptide deformylase"/>
    <property type="match status" value="1"/>
</dbReference>
<dbReference type="PRINTS" id="PR01576">
    <property type="entry name" value="PDEFORMYLASE"/>
</dbReference>
<comment type="cofactor">
    <cofactor evidence="2">
        <name>Fe(2+)</name>
        <dbReference type="ChEBI" id="CHEBI:29033"/>
    </cofactor>
    <text evidence="2">Binds 1 Fe(2+) ion.</text>
</comment>
<dbReference type="InterPro" id="IPR023635">
    <property type="entry name" value="Peptide_deformylase"/>
</dbReference>
<keyword evidence="4" id="KW-1185">Reference proteome</keyword>
<proteinExistence type="inferred from homology"/>
<dbReference type="EC" id="3.5.1.88" evidence="2"/>
<feature type="binding site" evidence="2">
    <location>
        <position position="134"/>
    </location>
    <ligand>
        <name>Fe cation</name>
        <dbReference type="ChEBI" id="CHEBI:24875"/>
    </ligand>
</feature>
<reference evidence="3 4" key="1">
    <citation type="submission" date="2020-08" db="EMBL/GenBank/DDBJ databases">
        <title>Complete Genome Sequence of Effusibacillus dendaii Strain skT53, Isolated from Farmland soil.</title>
        <authorList>
            <person name="Konishi T."/>
            <person name="Kawasaki H."/>
        </authorList>
    </citation>
    <scope>NUCLEOTIDE SEQUENCE [LARGE SCALE GENOMIC DNA]</scope>
    <source>
        <strain evidence="4">skT53</strain>
    </source>
</reference>
<dbReference type="KEGG" id="eff:skT53_33990"/>
<keyword evidence="2" id="KW-0378">Hydrolase</keyword>
<evidence type="ECO:0000256" key="1">
    <source>
        <dbReference type="ARBA" id="ARBA00010759"/>
    </source>
</evidence>
<feature type="binding site" evidence="2">
    <location>
        <position position="130"/>
    </location>
    <ligand>
        <name>Fe cation</name>
        <dbReference type="ChEBI" id="CHEBI:24875"/>
    </ligand>
</feature>
<dbReference type="GO" id="GO:0042586">
    <property type="term" value="F:peptide deformylase activity"/>
    <property type="evidence" value="ECO:0007669"/>
    <property type="project" value="UniProtKB-UniRule"/>
</dbReference>
<dbReference type="GO" id="GO:0046872">
    <property type="term" value="F:metal ion binding"/>
    <property type="evidence" value="ECO:0007669"/>
    <property type="project" value="UniProtKB-KW"/>
</dbReference>
<protein>
    <recommendedName>
        <fullName evidence="2">Peptide deformylase</fullName>
        <shortName evidence="2">PDF</shortName>
        <ecNumber evidence="2">3.5.1.88</ecNumber>
    </recommendedName>
    <alternativeName>
        <fullName evidence="2">Polypeptide deformylase</fullName>
    </alternativeName>
</protein>
<gene>
    <name evidence="2" type="primary">def</name>
    <name evidence="3" type="ORF">skT53_33990</name>
</gene>
<dbReference type="Proteomes" id="UP000593802">
    <property type="component" value="Chromosome"/>
</dbReference>
<dbReference type="NCBIfam" id="TIGR00079">
    <property type="entry name" value="pept_deformyl"/>
    <property type="match status" value="1"/>
</dbReference>
<dbReference type="HAMAP" id="MF_00163">
    <property type="entry name" value="Pep_deformylase"/>
    <property type="match status" value="1"/>
</dbReference>
<keyword evidence="2" id="KW-0408">Iron</keyword>
<evidence type="ECO:0000256" key="2">
    <source>
        <dbReference type="HAMAP-Rule" id="MF_00163"/>
    </source>
</evidence>
<evidence type="ECO:0000313" key="3">
    <source>
        <dbReference type="EMBL" id="BCJ88414.1"/>
    </source>
</evidence>
<comment type="function">
    <text evidence="2">Removes the formyl group from the N-terminal Met of newly synthesized proteins. Requires at least a dipeptide for an efficient rate of reaction. N-terminal L-methionine is a prerequisite for activity but the enzyme has broad specificity at other positions.</text>
</comment>
<keyword evidence="2" id="KW-0479">Metal-binding</keyword>
<dbReference type="AlphaFoldDB" id="A0A7I8DE75"/>
<organism evidence="3 4">
    <name type="scientific">Effusibacillus dendaii</name>
    <dbReference type="NCBI Taxonomy" id="2743772"/>
    <lineage>
        <taxon>Bacteria</taxon>
        <taxon>Bacillati</taxon>
        <taxon>Bacillota</taxon>
        <taxon>Bacilli</taxon>
        <taxon>Bacillales</taxon>
        <taxon>Alicyclobacillaceae</taxon>
        <taxon>Effusibacillus</taxon>
    </lineage>
</organism>
<dbReference type="CDD" id="cd00487">
    <property type="entry name" value="Pep_deformylase"/>
    <property type="match status" value="1"/>
</dbReference>
<dbReference type="PANTHER" id="PTHR10458">
    <property type="entry name" value="PEPTIDE DEFORMYLASE"/>
    <property type="match status" value="1"/>
</dbReference>
<dbReference type="Pfam" id="PF01327">
    <property type="entry name" value="Pep_deformylase"/>
    <property type="match status" value="1"/>
</dbReference>
<dbReference type="EMBL" id="AP023366">
    <property type="protein sequence ID" value="BCJ88414.1"/>
    <property type="molecule type" value="Genomic_DNA"/>
</dbReference>
<evidence type="ECO:0000313" key="4">
    <source>
        <dbReference type="Proteomes" id="UP000593802"/>
    </source>
</evidence>
<sequence>MAICPIVKGDVPILRQPCKPISDFDQSVRQLLDDLTDTMCHHAGVGLAAPQIGISLQAAVVDIGTGPLELLNPVIRKEEGTQSSVESCLSFPGTTLKLERPEKIWVSAKNSSGEDIRLEAFGFLARVICHEIDHLNGVLFFDRMTEEQFFSQLFDQIGTGNFSSSTESGNTQRSTRSEMEDIRLAADFFADSIWKLELGLDLLRNHAANRRQAWERLHKISKQLAQAVQKWEND</sequence>
<dbReference type="NCBIfam" id="NF001159">
    <property type="entry name" value="PRK00150.1-3"/>
    <property type="match status" value="1"/>
</dbReference>
<dbReference type="GO" id="GO:0006412">
    <property type="term" value="P:translation"/>
    <property type="evidence" value="ECO:0007669"/>
    <property type="project" value="UniProtKB-UniRule"/>
</dbReference>
<feature type="binding site" evidence="2">
    <location>
        <position position="88"/>
    </location>
    <ligand>
        <name>Fe cation</name>
        <dbReference type="ChEBI" id="CHEBI:24875"/>
    </ligand>
</feature>
<comment type="similarity">
    <text evidence="1 2">Belongs to the polypeptide deformylase family.</text>
</comment>